<dbReference type="InterPro" id="IPR051181">
    <property type="entry name" value="CAF1_poly(A)_ribonucleases"/>
</dbReference>
<dbReference type="InterPro" id="IPR006941">
    <property type="entry name" value="RNase_CAF1"/>
</dbReference>
<evidence type="ECO:0000256" key="2">
    <source>
        <dbReference type="ARBA" id="ARBA00008372"/>
    </source>
</evidence>
<reference evidence="3 4" key="1">
    <citation type="submission" date="2023-12" db="EMBL/GenBank/DDBJ databases">
        <title>A high-quality genome assembly for Dillenia turbinata (Dilleniales).</title>
        <authorList>
            <person name="Chanderbali A."/>
        </authorList>
    </citation>
    <scope>NUCLEOTIDE SEQUENCE [LARGE SCALE GENOMIC DNA]</scope>
    <source>
        <strain evidence="3">LSX21</strain>
        <tissue evidence="3">Leaf</tissue>
    </source>
</reference>
<keyword evidence="4" id="KW-1185">Reference proteome</keyword>
<evidence type="ECO:0000313" key="3">
    <source>
        <dbReference type="EMBL" id="KAK6934610.1"/>
    </source>
</evidence>
<dbReference type="Proteomes" id="UP001370490">
    <property type="component" value="Unassembled WGS sequence"/>
</dbReference>
<dbReference type="EMBL" id="JBAMMX010000008">
    <property type="protein sequence ID" value="KAK6934610.1"/>
    <property type="molecule type" value="Genomic_DNA"/>
</dbReference>
<comment type="caution">
    <text evidence="3">The sequence shown here is derived from an EMBL/GenBank/DDBJ whole genome shotgun (WGS) entry which is preliminary data.</text>
</comment>
<dbReference type="GO" id="GO:0000175">
    <property type="term" value="F:3'-5'-RNA exonuclease activity"/>
    <property type="evidence" value="ECO:0007669"/>
    <property type="project" value="TreeGrafter"/>
</dbReference>
<dbReference type="AlphaFoldDB" id="A0AAN8VIA6"/>
<accession>A0AAN8VIA6</accession>
<dbReference type="InterPro" id="IPR012337">
    <property type="entry name" value="RNaseH-like_sf"/>
</dbReference>
<comment type="cofactor">
    <cofactor evidence="1">
        <name>a divalent metal cation</name>
        <dbReference type="ChEBI" id="CHEBI:60240"/>
    </cofactor>
</comment>
<comment type="similarity">
    <text evidence="2">Belongs to the CAF1 family.</text>
</comment>
<dbReference type="Pfam" id="PF04857">
    <property type="entry name" value="CAF1"/>
    <property type="match status" value="2"/>
</dbReference>
<dbReference type="Gene3D" id="3.30.420.10">
    <property type="entry name" value="Ribonuclease H-like superfamily/Ribonuclease H"/>
    <property type="match status" value="3"/>
</dbReference>
<protein>
    <submittedName>
        <fullName evidence="3">Ribonuclease CAF1</fullName>
    </submittedName>
</protein>
<evidence type="ECO:0000256" key="1">
    <source>
        <dbReference type="ARBA" id="ARBA00001968"/>
    </source>
</evidence>
<dbReference type="SUPFAM" id="SSF53098">
    <property type="entry name" value="Ribonuclease H-like"/>
    <property type="match status" value="1"/>
</dbReference>
<dbReference type="PANTHER" id="PTHR15092">
    <property type="entry name" value="POLY A -SPECIFIC RIBONUCLEASE/TARGET OF EGR1, MEMBER 1"/>
    <property type="match status" value="1"/>
</dbReference>
<dbReference type="PANTHER" id="PTHR15092:SF22">
    <property type="entry name" value="POLY(A)-SPECIFIC RIBONUCLEASE PNLDC1"/>
    <property type="match status" value="1"/>
</dbReference>
<dbReference type="GO" id="GO:0003723">
    <property type="term" value="F:RNA binding"/>
    <property type="evidence" value="ECO:0007669"/>
    <property type="project" value="TreeGrafter"/>
</dbReference>
<name>A0AAN8VIA6_9MAGN</name>
<dbReference type="InterPro" id="IPR036397">
    <property type="entry name" value="RNaseH_sf"/>
</dbReference>
<gene>
    <name evidence="3" type="ORF">RJ641_034765</name>
</gene>
<proteinExistence type="inferred from homology"/>
<sequence>MKNQWCLIRAFSKTLPLTQSNLSTRTLCSSTSSSSSSSFALKNVTKANFESALEDLRKHVTAADFVSIDLEMTGVTSAPWRETFEFDRYDVQYLKVKDSAEKFAVIQFGVCPFRYDSSKQSFIAHPHNFYVFPRQEFTVPGSSYEFLCQTSSIDFLAKYKFDFNVCIREGVSYLSRAQEDEALNRLSASYDDELSELWSCSEGIKDIPLVRIPDVLFFERMKNKISEWRDELLKDGGGGYQLHKTSSASKQQFQTIFFKMRPALSLIGFTSHQLRLIELVIKKHFKDLSYVRMNGEKLVVYTDSEHDRNELMKEVKSEHHKEEELKIKSAVGFRHVIDMLSSEKKLIVGHNCFLGTESFVFNRWHDFVTLYLSDSCLSDTDIAHIYSKFLHPLPVAVEDFVSSIHKHFPYIVDTKILLNYSDILRRLTNKSGTSLSSAFSVLCPHIASTVKSSGLASTPHMKVEVQVDDLRSSSWNSGAKHEAGYDAFMTGCVFSQACAHISIDFEQQSSSTKLANHAMLQKYMNLLYLSWTNGDIINVSTGNRNSVPLGHHVKRRYGEIIFSNIVLLWGLPPKLKVREIRDAISKVFGHHSVITIYHLDQTAVFIQFSKEEFVSRFLDLIHSLERNKDPISVLHPFSKLLEGGNARASGYEVYKEICGSSMSKVIFADQANAVGSEWKTKLVNSAAKPVQENELIKISDFVNVNARTKEEKSDVIDDHSCSNSCDVVFDSLYASSGSRFG</sequence>
<evidence type="ECO:0000313" key="4">
    <source>
        <dbReference type="Proteomes" id="UP001370490"/>
    </source>
</evidence>
<organism evidence="3 4">
    <name type="scientific">Dillenia turbinata</name>
    <dbReference type="NCBI Taxonomy" id="194707"/>
    <lineage>
        <taxon>Eukaryota</taxon>
        <taxon>Viridiplantae</taxon>
        <taxon>Streptophyta</taxon>
        <taxon>Embryophyta</taxon>
        <taxon>Tracheophyta</taxon>
        <taxon>Spermatophyta</taxon>
        <taxon>Magnoliopsida</taxon>
        <taxon>eudicotyledons</taxon>
        <taxon>Gunneridae</taxon>
        <taxon>Pentapetalae</taxon>
        <taxon>Dilleniales</taxon>
        <taxon>Dilleniaceae</taxon>
        <taxon>Dillenia</taxon>
    </lineage>
</organism>